<dbReference type="PANTHER" id="PTHR43289:SF34">
    <property type="entry name" value="SERINE_THREONINE-PROTEIN KINASE YBDM-RELATED"/>
    <property type="match status" value="1"/>
</dbReference>
<dbReference type="InterPro" id="IPR011009">
    <property type="entry name" value="Kinase-like_dom_sf"/>
</dbReference>
<keyword evidence="7" id="KW-0723">Serine/threonine-protein kinase</keyword>
<accession>A0A6G4WWJ7</accession>
<keyword evidence="4" id="KW-0067">ATP-binding</keyword>
<dbReference type="PROSITE" id="PS50011">
    <property type="entry name" value="PROTEIN_KINASE_DOM"/>
    <property type="match status" value="1"/>
</dbReference>
<evidence type="ECO:0000256" key="1">
    <source>
        <dbReference type="ARBA" id="ARBA00022679"/>
    </source>
</evidence>
<dbReference type="Pfam" id="PF00069">
    <property type="entry name" value="Pkinase"/>
    <property type="match status" value="1"/>
</dbReference>
<dbReference type="EMBL" id="JAAKZZ010000089">
    <property type="protein sequence ID" value="NGO68977.1"/>
    <property type="molecule type" value="Genomic_DNA"/>
</dbReference>
<gene>
    <name evidence="7" type="ORF">G5C65_11545</name>
</gene>
<proteinExistence type="predicted"/>
<sequence length="331" mass="34333">MGRVYLARSERGRMVAVKLVQQELAEQEEFRGRFRHEVNAARKVGGQWTAPVLDADTEADIPWVATGYIAGPTLRQVVGDDHGPLPENTLRALAAGLAQALRAIHGAGLVHRDLKPSNVLLTLDGPRVIDFGIARALEATAGGLTRTGSSVGSPGFMSPEQVRGEGVTAASDVFCLGSVLAYAATGRSPFGGADSGVHSLLYRIAQEDPDLEGVPEGAGLRDLVASCLAKDPDERPRPDRVLETTAEDAPDSPASWLPGELVAQLGRDAVRLLEVEHPTGEPSGTAADAAGGGAEREDGAAGPEGGAPEAESPEAGDSEAQTAIRPQAPQA</sequence>
<dbReference type="InterPro" id="IPR008271">
    <property type="entry name" value="Ser/Thr_kinase_AS"/>
</dbReference>
<keyword evidence="1" id="KW-0808">Transferase</keyword>
<dbReference type="GO" id="GO:0004674">
    <property type="term" value="F:protein serine/threonine kinase activity"/>
    <property type="evidence" value="ECO:0007669"/>
    <property type="project" value="UniProtKB-KW"/>
</dbReference>
<evidence type="ECO:0000256" key="5">
    <source>
        <dbReference type="SAM" id="MobiDB-lite"/>
    </source>
</evidence>
<dbReference type="InterPro" id="IPR000719">
    <property type="entry name" value="Prot_kinase_dom"/>
</dbReference>
<dbReference type="PROSITE" id="PS00108">
    <property type="entry name" value="PROTEIN_KINASE_ST"/>
    <property type="match status" value="1"/>
</dbReference>
<evidence type="ECO:0000259" key="6">
    <source>
        <dbReference type="PROSITE" id="PS50011"/>
    </source>
</evidence>
<dbReference type="RefSeq" id="WP_165298686.1">
    <property type="nucleotide sequence ID" value="NZ_JAAKZZ010000089.1"/>
</dbReference>
<dbReference type="Gene3D" id="3.30.200.20">
    <property type="entry name" value="Phosphorylase Kinase, domain 1"/>
    <property type="match status" value="1"/>
</dbReference>
<protein>
    <submittedName>
        <fullName evidence="7">Serine/threonine protein kinase</fullName>
    </submittedName>
</protein>
<dbReference type="Gene3D" id="1.10.510.10">
    <property type="entry name" value="Transferase(Phosphotransferase) domain 1"/>
    <property type="match status" value="1"/>
</dbReference>
<dbReference type="CDD" id="cd14014">
    <property type="entry name" value="STKc_PknB_like"/>
    <property type="match status" value="1"/>
</dbReference>
<dbReference type="PANTHER" id="PTHR43289">
    <property type="entry name" value="MITOGEN-ACTIVATED PROTEIN KINASE KINASE KINASE 20-RELATED"/>
    <property type="match status" value="1"/>
</dbReference>
<evidence type="ECO:0000256" key="2">
    <source>
        <dbReference type="ARBA" id="ARBA00022741"/>
    </source>
</evidence>
<evidence type="ECO:0000313" key="8">
    <source>
        <dbReference type="Proteomes" id="UP000477722"/>
    </source>
</evidence>
<reference evidence="7 8" key="1">
    <citation type="submission" date="2020-02" db="EMBL/GenBank/DDBJ databases">
        <title>Whole-genome analyses of novel actinobacteria.</title>
        <authorList>
            <person name="Sahin N."/>
            <person name="Tatar D."/>
        </authorList>
    </citation>
    <scope>NUCLEOTIDE SEQUENCE [LARGE SCALE GENOMIC DNA]</scope>
    <source>
        <strain evidence="7 8">SB3404</strain>
    </source>
</reference>
<evidence type="ECO:0000256" key="4">
    <source>
        <dbReference type="ARBA" id="ARBA00022840"/>
    </source>
</evidence>
<comment type="caution">
    <text evidence="7">The sequence shown here is derived from an EMBL/GenBank/DDBJ whole genome shotgun (WGS) entry which is preliminary data.</text>
</comment>
<dbReference type="GO" id="GO:0005524">
    <property type="term" value="F:ATP binding"/>
    <property type="evidence" value="ECO:0007669"/>
    <property type="project" value="UniProtKB-KW"/>
</dbReference>
<dbReference type="SMART" id="SM00220">
    <property type="entry name" value="S_TKc"/>
    <property type="match status" value="1"/>
</dbReference>
<name>A0A6G4WWJ7_9ACTN</name>
<feature type="region of interest" description="Disordered" evidence="5">
    <location>
        <begin position="274"/>
        <end position="331"/>
    </location>
</feature>
<keyword evidence="8" id="KW-1185">Reference proteome</keyword>
<keyword evidence="2" id="KW-0547">Nucleotide-binding</keyword>
<evidence type="ECO:0000256" key="3">
    <source>
        <dbReference type="ARBA" id="ARBA00022777"/>
    </source>
</evidence>
<keyword evidence="3 7" id="KW-0418">Kinase</keyword>
<feature type="domain" description="Protein kinase" evidence="6">
    <location>
        <begin position="1"/>
        <end position="257"/>
    </location>
</feature>
<organism evidence="7 8">
    <name type="scientific">Streptomyces boncukensis</name>
    <dbReference type="NCBI Taxonomy" id="2711219"/>
    <lineage>
        <taxon>Bacteria</taxon>
        <taxon>Bacillati</taxon>
        <taxon>Actinomycetota</taxon>
        <taxon>Actinomycetes</taxon>
        <taxon>Kitasatosporales</taxon>
        <taxon>Streptomycetaceae</taxon>
        <taxon>Streptomyces</taxon>
    </lineage>
</organism>
<dbReference type="SUPFAM" id="SSF56112">
    <property type="entry name" value="Protein kinase-like (PK-like)"/>
    <property type="match status" value="1"/>
</dbReference>
<dbReference type="Proteomes" id="UP000477722">
    <property type="component" value="Unassembled WGS sequence"/>
</dbReference>
<feature type="non-terminal residue" evidence="7">
    <location>
        <position position="331"/>
    </location>
</feature>
<dbReference type="AlphaFoldDB" id="A0A6G4WWJ7"/>
<evidence type="ECO:0000313" key="7">
    <source>
        <dbReference type="EMBL" id="NGO68977.1"/>
    </source>
</evidence>